<dbReference type="Proteomes" id="UP001148614">
    <property type="component" value="Unassembled WGS sequence"/>
</dbReference>
<dbReference type="InterPro" id="IPR050452">
    <property type="entry name" value="Metacaspase"/>
</dbReference>
<accession>A0A9W8NBB7</accession>
<dbReference type="PANTHER" id="PTHR48104:SF30">
    <property type="entry name" value="METACASPASE-1"/>
    <property type="match status" value="1"/>
</dbReference>
<dbReference type="InterPro" id="IPR011600">
    <property type="entry name" value="Pept_C14_caspase"/>
</dbReference>
<dbReference type="GO" id="GO:0006915">
    <property type="term" value="P:apoptotic process"/>
    <property type="evidence" value="ECO:0007669"/>
    <property type="project" value="UniProtKB-KW"/>
</dbReference>
<dbReference type="GO" id="GO:0005737">
    <property type="term" value="C:cytoplasm"/>
    <property type="evidence" value="ECO:0007669"/>
    <property type="project" value="TreeGrafter"/>
</dbReference>
<keyword evidence="7" id="KW-1185">Reference proteome</keyword>
<dbReference type="InterPro" id="IPR029030">
    <property type="entry name" value="Caspase-like_dom_sf"/>
</dbReference>
<evidence type="ECO:0000313" key="7">
    <source>
        <dbReference type="Proteomes" id="UP001148614"/>
    </source>
</evidence>
<comment type="caution">
    <text evidence="6">The sequence shown here is derived from an EMBL/GenBank/DDBJ whole genome shotgun (WGS) entry which is preliminary data.</text>
</comment>
<keyword evidence="3" id="KW-0788">Thiol protease</keyword>
<dbReference type="PANTHER" id="PTHR48104">
    <property type="entry name" value="METACASPASE-4"/>
    <property type="match status" value="1"/>
</dbReference>
<sequence length="659" mass="73804">MTESVSPKRFALLVGIDLYPHNGTRRSQKGTPLSVNNLHGCVNDVEGVEKLLAAKFPLLALVVLTSSLSSASSLVPMEPEDRQPTFANIKKEIFNIYENARTGDQFFFYFSGHGAQLSRTAQSPARRPTDPSLLPADYFCGQPAVRGWQLNKWLKKFNEKGIQIVIILDSCHAGGAWRRDISCRSPYPWFPPPNLPTDEAAAEEDCININDRDGSLEDSWDLNPQYFTLMAACKPDQLAEEKKINGVTNGVFTYALLDHLQSKSGASLPTYRNIRDYITYTIQQHSGQHPQVFGRDRLTFLGNKEVFSAVPISAKMNGAIIVLPVGRIHGVKKGAEFVTQSPHSGLVFPINKVDEYTSEANKPPQFSGTLPSRLTVLPYRWLSEKTFTVLVDPSLHRSFQEQLRKGLQRRIIGSVEVVEYMEGDEDRWPNSTEWKLRKRGGTTIDIFGPSSLVGYDGPIRGLDTEGKTDELQATKSAGALAHLFRFGQILHLRTDASRDTPPFKVALHAGAINTDHTVFADGKTYTYEFNSATQEDLYLTVIILGPGFNIKQLFPSQDISEIISGRGTRRLAFTLNIPVKLKGDKSEDSQRHPHRDVIRTIVTTGKALSFKSLELPHVWDTDQMDYQHRSDLGRNAHLLQDSRWWIRDNSILSALRTAL</sequence>
<evidence type="ECO:0000259" key="5">
    <source>
        <dbReference type="Pfam" id="PF00656"/>
    </source>
</evidence>
<evidence type="ECO:0000313" key="6">
    <source>
        <dbReference type="EMBL" id="KAJ3566493.1"/>
    </source>
</evidence>
<keyword evidence="3" id="KW-0645">Protease</keyword>
<dbReference type="VEuPathDB" id="FungiDB:F4678DRAFT_18602"/>
<dbReference type="AlphaFoldDB" id="A0A9W8NBB7"/>
<evidence type="ECO:0000256" key="1">
    <source>
        <dbReference type="ARBA" id="ARBA00009005"/>
    </source>
</evidence>
<proteinExistence type="inferred from homology"/>
<evidence type="ECO:0000256" key="3">
    <source>
        <dbReference type="ARBA" id="ARBA00022807"/>
    </source>
</evidence>
<keyword evidence="3" id="KW-0378">Hydrolase</keyword>
<dbReference type="GO" id="GO:0006508">
    <property type="term" value="P:proteolysis"/>
    <property type="evidence" value="ECO:0007669"/>
    <property type="project" value="InterPro"/>
</dbReference>
<reference evidence="6" key="1">
    <citation type="submission" date="2022-07" db="EMBL/GenBank/DDBJ databases">
        <title>Genome Sequence of Xylaria arbuscula.</title>
        <authorList>
            <person name="Buettner E."/>
        </authorList>
    </citation>
    <scope>NUCLEOTIDE SEQUENCE</scope>
    <source>
        <strain evidence="6">VT107</strain>
    </source>
</reference>
<dbReference type="EMBL" id="JANPWZ010001351">
    <property type="protein sequence ID" value="KAJ3566493.1"/>
    <property type="molecule type" value="Genomic_DNA"/>
</dbReference>
<dbReference type="SUPFAM" id="SSF52129">
    <property type="entry name" value="Caspase-like"/>
    <property type="match status" value="1"/>
</dbReference>
<dbReference type="Pfam" id="PF00656">
    <property type="entry name" value="Peptidase_C14"/>
    <property type="match status" value="1"/>
</dbReference>
<keyword evidence="4" id="KW-0865">Zymogen</keyword>
<gene>
    <name evidence="6" type="ORF">NPX13_g7106</name>
</gene>
<protein>
    <recommendedName>
        <fullName evidence="5">Peptidase C14 caspase domain-containing protein</fullName>
    </recommendedName>
</protein>
<evidence type="ECO:0000256" key="4">
    <source>
        <dbReference type="ARBA" id="ARBA00023145"/>
    </source>
</evidence>
<name>A0A9W8NBB7_9PEZI</name>
<keyword evidence="2" id="KW-0053">Apoptosis</keyword>
<dbReference type="GO" id="GO:0004197">
    <property type="term" value="F:cysteine-type endopeptidase activity"/>
    <property type="evidence" value="ECO:0007669"/>
    <property type="project" value="InterPro"/>
</dbReference>
<dbReference type="Gene3D" id="3.40.50.1460">
    <property type="match status" value="1"/>
</dbReference>
<comment type="similarity">
    <text evidence="1">Belongs to the peptidase C14B family.</text>
</comment>
<feature type="domain" description="Peptidase C14 caspase" evidence="5">
    <location>
        <begin position="8"/>
        <end position="282"/>
    </location>
</feature>
<evidence type="ECO:0000256" key="2">
    <source>
        <dbReference type="ARBA" id="ARBA00022703"/>
    </source>
</evidence>
<organism evidence="6 7">
    <name type="scientific">Xylaria arbuscula</name>
    <dbReference type="NCBI Taxonomy" id="114810"/>
    <lineage>
        <taxon>Eukaryota</taxon>
        <taxon>Fungi</taxon>
        <taxon>Dikarya</taxon>
        <taxon>Ascomycota</taxon>
        <taxon>Pezizomycotina</taxon>
        <taxon>Sordariomycetes</taxon>
        <taxon>Xylariomycetidae</taxon>
        <taxon>Xylariales</taxon>
        <taxon>Xylariaceae</taxon>
        <taxon>Xylaria</taxon>
    </lineage>
</organism>